<comment type="function">
    <text evidence="2">Neddylation of cullins play an essential role in the regulation of SCF-type complexes activity.</text>
</comment>
<name>A0A1X2ITY7_9FUNG</name>
<dbReference type="Pfam" id="PF03556">
    <property type="entry name" value="Cullin_binding"/>
    <property type="match status" value="1"/>
</dbReference>
<dbReference type="Gene3D" id="1.10.238.10">
    <property type="entry name" value="EF-hand"/>
    <property type="match status" value="1"/>
</dbReference>
<protein>
    <recommendedName>
        <fullName evidence="2">Defective in cullin neddylation protein</fullName>
    </recommendedName>
</protein>
<dbReference type="GO" id="GO:0005886">
    <property type="term" value="C:plasma membrane"/>
    <property type="evidence" value="ECO:0007669"/>
    <property type="project" value="UniProtKB-ARBA"/>
</dbReference>
<comment type="caution">
    <text evidence="4">The sequence shown here is derived from an EMBL/GenBank/DDBJ whole genome shotgun (WGS) entry which is preliminary data.</text>
</comment>
<dbReference type="InterPro" id="IPR005176">
    <property type="entry name" value="PONY_dom"/>
</dbReference>
<dbReference type="Proteomes" id="UP000193560">
    <property type="component" value="Unassembled WGS sequence"/>
</dbReference>
<dbReference type="EMBL" id="MCGE01000005">
    <property type="protein sequence ID" value="ORZ21423.1"/>
    <property type="molecule type" value="Genomic_DNA"/>
</dbReference>
<dbReference type="SUPFAM" id="SSF46934">
    <property type="entry name" value="UBA-like"/>
    <property type="match status" value="1"/>
</dbReference>
<dbReference type="GO" id="GO:0097602">
    <property type="term" value="F:cullin family protein binding"/>
    <property type="evidence" value="ECO:0007669"/>
    <property type="project" value="TreeGrafter"/>
</dbReference>
<dbReference type="PROSITE" id="PS51229">
    <property type="entry name" value="DCUN1"/>
    <property type="match status" value="1"/>
</dbReference>
<dbReference type="FunFam" id="1.10.238.200:FF:000003">
    <property type="entry name" value="DCN1-like protein 3"/>
    <property type="match status" value="1"/>
</dbReference>
<gene>
    <name evidence="4" type="ORF">BCR42DRAFT_407528</name>
</gene>
<dbReference type="AlphaFoldDB" id="A0A1X2ITY7"/>
<evidence type="ECO:0000259" key="3">
    <source>
        <dbReference type="PROSITE" id="PS51229"/>
    </source>
</evidence>
<keyword evidence="5" id="KW-1185">Reference proteome</keyword>
<evidence type="ECO:0000256" key="1">
    <source>
        <dbReference type="ARBA" id="ARBA00022786"/>
    </source>
</evidence>
<dbReference type="STRING" id="90262.A0A1X2ITY7"/>
<dbReference type="InterPro" id="IPR042460">
    <property type="entry name" value="DCN1-like_PONY"/>
</dbReference>
<dbReference type="GO" id="GO:0045116">
    <property type="term" value="P:protein neddylation"/>
    <property type="evidence" value="ECO:0007669"/>
    <property type="project" value="TreeGrafter"/>
</dbReference>
<dbReference type="OrthoDB" id="286637at2759"/>
<keyword evidence="1" id="KW-0833">Ubl conjugation pathway</keyword>
<dbReference type="PANTHER" id="PTHR12281:SF31">
    <property type="entry name" value="DCN1-LIKE PROTEIN 3"/>
    <property type="match status" value="1"/>
</dbReference>
<organism evidence="4 5">
    <name type="scientific">Absidia repens</name>
    <dbReference type="NCBI Taxonomy" id="90262"/>
    <lineage>
        <taxon>Eukaryota</taxon>
        <taxon>Fungi</taxon>
        <taxon>Fungi incertae sedis</taxon>
        <taxon>Mucoromycota</taxon>
        <taxon>Mucoromycotina</taxon>
        <taxon>Mucoromycetes</taxon>
        <taxon>Mucorales</taxon>
        <taxon>Cunninghamellaceae</taxon>
        <taxon>Absidia</taxon>
    </lineage>
</organism>
<dbReference type="Gene3D" id="1.10.8.10">
    <property type="entry name" value="DNA helicase RuvA subunit, C-terminal domain"/>
    <property type="match status" value="1"/>
</dbReference>
<reference evidence="4 5" key="1">
    <citation type="submission" date="2016-07" db="EMBL/GenBank/DDBJ databases">
        <title>Pervasive Adenine N6-methylation of Active Genes in Fungi.</title>
        <authorList>
            <consortium name="DOE Joint Genome Institute"/>
            <person name="Mondo S.J."/>
            <person name="Dannebaum R.O."/>
            <person name="Kuo R.C."/>
            <person name="Labutti K."/>
            <person name="Haridas S."/>
            <person name="Kuo A."/>
            <person name="Salamov A."/>
            <person name="Ahrendt S.R."/>
            <person name="Lipzen A."/>
            <person name="Sullivan W."/>
            <person name="Andreopoulos W.B."/>
            <person name="Clum A."/>
            <person name="Lindquist E."/>
            <person name="Daum C."/>
            <person name="Ramamoorthy G.K."/>
            <person name="Gryganskyi A."/>
            <person name="Culley D."/>
            <person name="Magnuson J.K."/>
            <person name="James T.Y."/>
            <person name="O'Malley M.A."/>
            <person name="Stajich J.E."/>
            <person name="Spatafora J.W."/>
            <person name="Visel A."/>
            <person name="Grigoriev I.V."/>
        </authorList>
    </citation>
    <scope>NUCLEOTIDE SEQUENCE [LARGE SCALE GENOMIC DNA]</scope>
    <source>
        <strain evidence="4 5">NRRL 1336</strain>
    </source>
</reference>
<sequence length="253" mass="29686">MSFRNISQEDKIKLLMDFTDISQREAQRLLRNTDWDVNTALNAHYEHSSSRKSTPKPKSNVNTGAIQKIFDKYEDPDRKDWITVDGTMELCQDLDIDPTQLDFLLISYHLGSKQMGEFNRQAFLDACIQLRCDSLEKLKQIFGTFKNDLQNADYFRNIYNYAFLFGRQTGQKNLALDAAVELWKLLLTGRFDRLDQWITFLEEKHRKAISRDTWTLFLDFATQSNFEVDTHDAEGAWPILIDEFVEYLKEINA</sequence>
<evidence type="ECO:0000313" key="4">
    <source>
        <dbReference type="EMBL" id="ORZ21423.1"/>
    </source>
</evidence>
<evidence type="ECO:0000256" key="2">
    <source>
        <dbReference type="RuleBase" id="RU410713"/>
    </source>
</evidence>
<dbReference type="InterPro" id="IPR014764">
    <property type="entry name" value="DCN-prot"/>
</dbReference>
<dbReference type="GO" id="GO:0031624">
    <property type="term" value="F:ubiquitin conjugating enzyme binding"/>
    <property type="evidence" value="ECO:0007669"/>
    <property type="project" value="TreeGrafter"/>
</dbReference>
<dbReference type="PANTHER" id="PTHR12281">
    <property type="entry name" value="RP42 RELATED"/>
    <property type="match status" value="1"/>
</dbReference>
<accession>A0A1X2ITY7</accession>
<dbReference type="InterPro" id="IPR009060">
    <property type="entry name" value="UBA-like_sf"/>
</dbReference>
<dbReference type="GO" id="GO:0032182">
    <property type="term" value="F:ubiquitin-like protein binding"/>
    <property type="evidence" value="ECO:0007669"/>
    <property type="project" value="TreeGrafter"/>
</dbReference>
<dbReference type="Pfam" id="PF14555">
    <property type="entry name" value="UBA_4"/>
    <property type="match status" value="1"/>
</dbReference>
<dbReference type="GO" id="GO:0000151">
    <property type="term" value="C:ubiquitin ligase complex"/>
    <property type="evidence" value="ECO:0007669"/>
    <property type="project" value="TreeGrafter"/>
</dbReference>
<evidence type="ECO:0000313" key="5">
    <source>
        <dbReference type="Proteomes" id="UP000193560"/>
    </source>
</evidence>
<feature type="domain" description="DCUN1" evidence="3">
    <location>
        <begin position="61"/>
        <end position="249"/>
    </location>
</feature>
<proteinExistence type="predicted"/>
<dbReference type="Gene3D" id="1.10.238.200">
    <property type="entry name" value="Cullin, PONY binding domain"/>
    <property type="match status" value="1"/>
</dbReference>
<dbReference type="CDD" id="cd14273">
    <property type="entry name" value="UBA_TAP-C_like"/>
    <property type="match status" value="1"/>
</dbReference>